<keyword evidence="2" id="KW-1185">Reference proteome</keyword>
<protein>
    <submittedName>
        <fullName evidence="1">Ferritin-like domain-containing protein</fullName>
    </submittedName>
</protein>
<organism evidence="1 2">
    <name type="scientific">Brevibacillus invocatus</name>
    <dbReference type="NCBI Taxonomy" id="173959"/>
    <lineage>
        <taxon>Bacteria</taxon>
        <taxon>Bacillati</taxon>
        <taxon>Bacillota</taxon>
        <taxon>Bacilli</taxon>
        <taxon>Bacillales</taxon>
        <taxon>Paenibacillaceae</taxon>
        <taxon>Brevibacillus</taxon>
    </lineage>
</organism>
<dbReference type="SUPFAM" id="SSF47240">
    <property type="entry name" value="Ferritin-like"/>
    <property type="match status" value="1"/>
</dbReference>
<dbReference type="OrthoDB" id="1799385at2"/>
<gene>
    <name evidence="1" type="ORF">EDM52_09830</name>
</gene>
<evidence type="ECO:0000313" key="1">
    <source>
        <dbReference type="EMBL" id="RNB74550.1"/>
    </source>
</evidence>
<sequence>MPSILSSMQSAQVPIPEPPKVITTKDCSYLKDAMSWNLIAFKKFHAFAQQAQDPEVKQHLEKAGRMHQKHYQTLLSHLQNNNTAVMASLPQTQSQQQPQMQ</sequence>
<dbReference type="InterPro" id="IPR012347">
    <property type="entry name" value="Ferritin-like"/>
</dbReference>
<evidence type="ECO:0000313" key="2">
    <source>
        <dbReference type="Proteomes" id="UP000282028"/>
    </source>
</evidence>
<comment type="caution">
    <text evidence="1">The sequence shown here is derived from an EMBL/GenBank/DDBJ whole genome shotgun (WGS) entry which is preliminary data.</text>
</comment>
<reference evidence="1 2" key="1">
    <citation type="submission" date="2018-10" db="EMBL/GenBank/DDBJ databases">
        <title>Phylogenomics of Brevibacillus.</title>
        <authorList>
            <person name="Dunlap C."/>
        </authorList>
    </citation>
    <scope>NUCLEOTIDE SEQUENCE [LARGE SCALE GENOMIC DNA]</scope>
    <source>
        <strain evidence="1 2">JCM 12215</strain>
    </source>
</reference>
<dbReference type="InterPro" id="IPR009078">
    <property type="entry name" value="Ferritin-like_SF"/>
</dbReference>
<dbReference type="Gene3D" id="1.20.1260.10">
    <property type="match status" value="1"/>
</dbReference>
<dbReference type="AlphaFoldDB" id="A0A3M8CFQ0"/>
<dbReference type="EMBL" id="RHHR01000014">
    <property type="protein sequence ID" value="RNB74550.1"/>
    <property type="molecule type" value="Genomic_DNA"/>
</dbReference>
<proteinExistence type="predicted"/>
<dbReference type="RefSeq" id="WP_122908835.1">
    <property type="nucleotide sequence ID" value="NZ_CBCSBE010000006.1"/>
</dbReference>
<dbReference type="Proteomes" id="UP000282028">
    <property type="component" value="Unassembled WGS sequence"/>
</dbReference>
<name>A0A3M8CFQ0_9BACL</name>
<accession>A0A3M8CFQ0</accession>